<dbReference type="EMBL" id="CAEKKB010000006">
    <property type="protein sequence ID" value="CAB4315752.1"/>
    <property type="molecule type" value="Genomic_DNA"/>
</dbReference>
<proteinExistence type="predicted"/>
<keyword evidence="3" id="KW-1185">Reference proteome</keyword>
<evidence type="ECO:0000256" key="1">
    <source>
        <dbReference type="SAM" id="MobiDB-lite"/>
    </source>
</evidence>
<feature type="compositionally biased region" description="Basic and acidic residues" evidence="1">
    <location>
        <begin position="26"/>
        <end position="42"/>
    </location>
</feature>
<sequence length="142" mass="16204">MHSLLSRAMLKTARSKTEESEDEESMDGKSKDEESDNWKSEVEESDDEKSKGWRKLWYRVPKNAIVGESCVVACRVCGYIFRDSCCADCGLSVGRAILKECTICGKEEEHSNFECPERKEKRKNSGFTYDPYTGSVEIRPLK</sequence>
<gene>
    <name evidence="2" type="ORF">ORAREDHAP_LOCUS40514</name>
</gene>
<dbReference type="AlphaFoldDB" id="A0A6J5XU84"/>
<organism evidence="2 3">
    <name type="scientific">Prunus armeniaca</name>
    <name type="common">Apricot</name>
    <name type="synonym">Armeniaca vulgaris</name>
    <dbReference type="NCBI Taxonomy" id="36596"/>
    <lineage>
        <taxon>Eukaryota</taxon>
        <taxon>Viridiplantae</taxon>
        <taxon>Streptophyta</taxon>
        <taxon>Embryophyta</taxon>
        <taxon>Tracheophyta</taxon>
        <taxon>Spermatophyta</taxon>
        <taxon>Magnoliopsida</taxon>
        <taxon>eudicotyledons</taxon>
        <taxon>Gunneridae</taxon>
        <taxon>Pentapetalae</taxon>
        <taxon>rosids</taxon>
        <taxon>fabids</taxon>
        <taxon>Rosales</taxon>
        <taxon>Rosaceae</taxon>
        <taxon>Amygdaloideae</taxon>
        <taxon>Amygdaleae</taxon>
        <taxon>Prunus</taxon>
    </lineage>
</organism>
<feature type="region of interest" description="Disordered" evidence="1">
    <location>
        <begin position="1"/>
        <end position="51"/>
    </location>
</feature>
<dbReference type="Proteomes" id="UP000507245">
    <property type="component" value="Unassembled WGS sequence"/>
</dbReference>
<accession>A0A6J5XU84</accession>
<name>A0A6J5XU84_PRUAR</name>
<reference evidence="3" key="1">
    <citation type="journal article" date="2020" name="Genome Biol.">
        <title>Gamete binning: chromosome-level and haplotype-resolved genome assembly enabled by high-throughput single-cell sequencing of gamete genomes.</title>
        <authorList>
            <person name="Campoy J.A."/>
            <person name="Sun H."/>
            <person name="Goel M."/>
            <person name="Jiao W.-B."/>
            <person name="Folz-Donahue K."/>
            <person name="Wang N."/>
            <person name="Rubio M."/>
            <person name="Liu C."/>
            <person name="Kukat C."/>
            <person name="Ruiz D."/>
            <person name="Huettel B."/>
            <person name="Schneeberger K."/>
        </authorList>
    </citation>
    <scope>NUCLEOTIDE SEQUENCE [LARGE SCALE GENOMIC DNA]</scope>
    <source>
        <strain evidence="3">cv. Rojo Pasion</strain>
    </source>
</reference>
<protein>
    <submittedName>
        <fullName evidence="2">Uncharacterized protein</fullName>
    </submittedName>
</protein>
<evidence type="ECO:0000313" key="3">
    <source>
        <dbReference type="Proteomes" id="UP000507245"/>
    </source>
</evidence>
<evidence type="ECO:0000313" key="2">
    <source>
        <dbReference type="EMBL" id="CAB4315752.1"/>
    </source>
</evidence>